<dbReference type="PANTHER" id="PTHR19143">
    <property type="entry name" value="FIBRINOGEN/TENASCIN/ANGIOPOEITIN"/>
    <property type="match status" value="1"/>
</dbReference>
<dbReference type="Gene3D" id="3.90.215.10">
    <property type="entry name" value="Gamma Fibrinogen, chain A, domain 1"/>
    <property type="match status" value="1"/>
</dbReference>
<dbReference type="Pfam" id="PF00147">
    <property type="entry name" value="Fibrinogen_C"/>
    <property type="match status" value="1"/>
</dbReference>
<protein>
    <submittedName>
        <fullName evidence="3">Techylectin-5A</fullName>
    </submittedName>
</protein>
<name>A0A8X6WLM5_9ARAC</name>
<evidence type="ECO:0000256" key="1">
    <source>
        <dbReference type="SAM" id="SignalP"/>
    </source>
</evidence>
<dbReference type="OrthoDB" id="6411591at2759"/>
<comment type="caution">
    <text evidence="3">The sequence shown here is derived from an EMBL/GenBank/DDBJ whole genome shotgun (WGS) entry which is preliminary data.</text>
</comment>
<dbReference type="SMART" id="SM00186">
    <property type="entry name" value="FBG"/>
    <property type="match status" value="1"/>
</dbReference>
<feature type="non-terminal residue" evidence="3">
    <location>
        <position position="1"/>
    </location>
</feature>
<feature type="chain" id="PRO_5036503760" evidence="1">
    <location>
        <begin position="24"/>
        <end position="234"/>
    </location>
</feature>
<dbReference type="InterPro" id="IPR014716">
    <property type="entry name" value="Fibrinogen_a/b/g_C_1"/>
</dbReference>
<dbReference type="Proteomes" id="UP000886998">
    <property type="component" value="Unassembled WGS sequence"/>
</dbReference>
<dbReference type="InterPro" id="IPR002181">
    <property type="entry name" value="Fibrinogen_a/b/g_C_dom"/>
</dbReference>
<dbReference type="InterPro" id="IPR036056">
    <property type="entry name" value="Fibrinogen-like_C"/>
</dbReference>
<dbReference type="CDD" id="cd00087">
    <property type="entry name" value="FReD"/>
    <property type="match status" value="1"/>
</dbReference>
<sequence>KKIIFCLAAVLLLISSDFSFTSAADIKAEQKICRNHTKPMDCGEVLDNGNTESGVYTIWPRSRLANCESLEVYCDMETAGGGWTVIQRRGDFGNAQNYFDKTWKDYKEGFGILKREFWLGNDNINVITNQGKYSARFDMKNKEGKSAFAVYDTFYIDEERTKYQLHLAQYSGNAGDAFSTHNNRLFYTKDQHNIPPDRKRSNYMHTGGWWFNVFPSSNLNALNNNGEKHTVVEK</sequence>
<keyword evidence="4" id="KW-1185">Reference proteome</keyword>
<dbReference type="PANTHER" id="PTHR19143:SF394">
    <property type="entry name" value="ANGIOPOIETIN-RELATED PROTEIN 3-LIKE"/>
    <property type="match status" value="1"/>
</dbReference>
<proteinExistence type="predicted"/>
<gene>
    <name evidence="3" type="ORF">TNIN_342091</name>
</gene>
<dbReference type="GO" id="GO:0005615">
    <property type="term" value="C:extracellular space"/>
    <property type="evidence" value="ECO:0007669"/>
    <property type="project" value="TreeGrafter"/>
</dbReference>
<dbReference type="EMBL" id="BMAV01000297">
    <property type="protein sequence ID" value="GFY37447.1"/>
    <property type="molecule type" value="Genomic_DNA"/>
</dbReference>
<reference evidence="3" key="1">
    <citation type="submission" date="2020-08" db="EMBL/GenBank/DDBJ databases">
        <title>Multicomponent nature underlies the extraordinary mechanical properties of spider dragline silk.</title>
        <authorList>
            <person name="Kono N."/>
            <person name="Nakamura H."/>
            <person name="Mori M."/>
            <person name="Yoshida Y."/>
            <person name="Ohtoshi R."/>
            <person name="Malay A.D."/>
            <person name="Moran D.A.P."/>
            <person name="Tomita M."/>
            <person name="Numata K."/>
            <person name="Arakawa K."/>
        </authorList>
    </citation>
    <scope>NUCLEOTIDE SEQUENCE</scope>
</reference>
<accession>A0A8X6WLM5</accession>
<dbReference type="NCBIfam" id="NF040941">
    <property type="entry name" value="GGGWT_bact"/>
    <property type="match status" value="1"/>
</dbReference>
<dbReference type="SUPFAM" id="SSF56496">
    <property type="entry name" value="Fibrinogen C-terminal domain-like"/>
    <property type="match status" value="1"/>
</dbReference>
<evidence type="ECO:0000313" key="4">
    <source>
        <dbReference type="Proteomes" id="UP000886998"/>
    </source>
</evidence>
<organism evidence="3 4">
    <name type="scientific">Trichonephila inaurata madagascariensis</name>
    <dbReference type="NCBI Taxonomy" id="2747483"/>
    <lineage>
        <taxon>Eukaryota</taxon>
        <taxon>Metazoa</taxon>
        <taxon>Ecdysozoa</taxon>
        <taxon>Arthropoda</taxon>
        <taxon>Chelicerata</taxon>
        <taxon>Arachnida</taxon>
        <taxon>Araneae</taxon>
        <taxon>Araneomorphae</taxon>
        <taxon>Entelegynae</taxon>
        <taxon>Araneoidea</taxon>
        <taxon>Nephilidae</taxon>
        <taxon>Trichonephila</taxon>
        <taxon>Trichonephila inaurata</taxon>
    </lineage>
</organism>
<keyword evidence="1" id="KW-0732">Signal</keyword>
<dbReference type="InterPro" id="IPR050373">
    <property type="entry name" value="Fibrinogen_C-term_domain"/>
</dbReference>
<feature type="non-terminal residue" evidence="3">
    <location>
        <position position="234"/>
    </location>
</feature>
<dbReference type="AlphaFoldDB" id="A0A8X6WLM5"/>
<dbReference type="PROSITE" id="PS51406">
    <property type="entry name" value="FIBRINOGEN_C_2"/>
    <property type="match status" value="1"/>
</dbReference>
<evidence type="ECO:0000313" key="3">
    <source>
        <dbReference type="EMBL" id="GFY37447.1"/>
    </source>
</evidence>
<feature type="domain" description="Fibrinogen C-terminal" evidence="2">
    <location>
        <begin position="33"/>
        <end position="234"/>
    </location>
</feature>
<evidence type="ECO:0000259" key="2">
    <source>
        <dbReference type="PROSITE" id="PS51406"/>
    </source>
</evidence>
<feature type="signal peptide" evidence="1">
    <location>
        <begin position="1"/>
        <end position="23"/>
    </location>
</feature>